<keyword evidence="3" id="KW-1185">Reference proteome</keyword>
<dbReference type="EMBL" id="CP002432">
    <property type="protein sequence ID" value="ADU65852.1"/>
    <property type="molecule type" value="Genomic_DNA"/>
</dbReference>
<dbReference type="InParanoid" id="E6W3Y4"/>
<dbReference type="STRING" id="653733.Selin_1117"/>
<reference evidence="2 3" key="1">
    <citation type="submission" date="2010-12" db="EMBL/GenBank/DDBJ databases">
        <title>Complete sequence of Desulfurispirillum indicum S5.</title>
        <authorList>
            <consortium name="US DOE Joint Genome Institute"/>
            <person name="Lucas S."/>
            <person name="Copeland A."/>
            <person name="Lapidus A."/>
            <person name="Cheng J.-F."/>
            <person name="Goodwin L."/>
            <person name="Pitluck S."/>
            <person name="Chertkov O."/>
            <person name="Held B."/>
            <person name="Detter J.C."/>
            <person name="Han C."/>
            <person name="Tapia R."/>
            <person name="Land M."/>
            <person name="Hauser L."/>
            <person name="Kyrpides N."/>
            <person name="Ivanova N."/>
            <person name="Mikhailova N."/>
            <person name="Haggblom M."/>
            <person name="Rauschenbach I."/>
            <person name="Bini E."/>
            <person name="Woyke T."/>
        </authorList>
    </citation>
    <scope>NUCLEOTIDE SEQUENCE [LARGE SCALE GENOMIC DNA]</scope>
    <source>
        <strain evidence="3">ATCC BAA-1389 / DSM 22839 / S5</strain>
    </source>
</reference>
<dbReference type="KEGG" id="din:Selin_1117"/>
<sequence length="144" mass="15362">MEEVRWKYRLLTWGALALMALAGCGVTETDTPSGSSGKVSAAANHSHVGSAIAGASGQRIDIRNTADIRTAGGWTSTGHARIDATRHYEYSLTIEDGKIYGVAVYHENALRHPYNHIIFHGNPDRDVVVCVAGTNNRLCGGGAK</sequence>
<evidence type="ECO:0000256" key="1">
    <source>
        <dbReference type="SAM" id="SignalP"/>
    </source>
</evidence>
<name>E6W3Y4_DESIS</name>
<keyword evidence="1" id="KW-0732">Signal</keyword>
<dbReference type="HOGENOM" id="CLU_1793373_0_0_0"/>
<evidence type="ECO:0000313" key="2">
    <source>
        <dbReference type="EMBL" id="ADU65852.1"/>
    </source>
</evidence>
<dbReference type="PROSITE" id="PS51257">
    <property type="entry name" value="PROKAR_LIPOPROTEIN"/>
    <property type="match status" value="1"/>
</dbReference>
<feature type="chain" id="PRO_5003214232" evidence="1">
    <location>
        <begin position="23"/>
        <end position="144"/>
    </location>
</feature>
<dbReference type="AlphaFoldDB" id="E6W3Y4"/>
<protein>
    <submittedName>
        <fullName evidence="2">Uncharacterized protein</fullName>
    </submittedName>
</protein>
<feature type="signal peptide" evidence="1">
    <location>
        <begin position="1"/>
        <end position="22"/>
    </location>
</feature>
<dbReference type="RefSeq" id="WP_013505733.1">
    <property type="nucleotide sequence ID" value="NC_014836.1"/>
</dbReference>
<organism evidence="2 3">
    <name type="scientific">Desulfurispirillum indicum (strain ATCC BAA-1389 / DSM 22839 / S5)</name>
    <dbReference type="NCBI Taxonomy" id="653733"/>
    <lineage>
        <taxon>Bacteria</taxon>
        <taxon>Pseudomonadati</taxon>
        <taxon>Chrysiogenota</taxon>
        <taxon>Chrysiogenia</taxon>
        <taxon>Chrysiogenales</taxon>
        <taxon>Chrysiogenaceae</taxon>
        <taxon>Desulfurispirillum</taxon>
    </lineage>
</organism>
<proteinExistence type="predicted"/>
<gene>
    <name evidence="2" type="ordered locus">Selin_1117</name>
</gene>
<dbReference type="Proteomes" id="UP000002572">
    <property type="component" value="Chromosome"/>
</dbReference>
<accession>E6W3Y4</accession>
<evidence type="ECO:0000313" key="3">
    <source>
        <dbReference type="Proteomes" id="UP000002572"/>
    </source>
</evidence>